<comment type="caution">
    <text evidence="1">The sequence shown here is derived from an EMBL/GenBank/DDBJ whole genome shotgun (WGS) entry which is preliminary data.</text>
</comment>
<proteinExistence type="predicted"/>
<reference evidence="2" key="1">
    <citation type="journal article" date="2019" name="Int. J. Syst. Evol. Microbiol.">
        <title>The Global Catalogue of Microorganisms (GCM) 10K type strain sequencing project: providing services to taxonomists for standard genome sequencing and annotation.</title>
        <authorList>
            <consortium name="The Broad Institute Genomics Platform"/>
            <consortium name="The Broad Institute Genome Sequencing Center for Infectious Disease"/>
            <person name="Wu L."/>
            <person name="Ma J."/>
        </authorList>
    </citation>
    <scope>NUCLEOTIDE SEQUENCE [LARGE SCALE GENOMIC DNA]</scope>
    <source>
        <strain evidence="2">KCTC 52473</strain>
    </source>
</reference>
<dbReference type="Proteomes" id="UP001595478">
    <property type="component" value="Unassembled WGS sequence"/>
</dbReference>
<protein>
    <submittedName>
        <fullName evidence="1">Uncharacterized protein</fullName>
    </submittedName>
</protein>
<accession>A0ABV7FUY8</accession>
<dbReference type="RefSeq" id="WP_376921175.1">
    <property type="nucleotide sequence ID" value="NZ_JBHRSW010000044.1"/>
</dbReference>
<dbReference type="EMBL" id="JBHRSW010000044">
    <property type="protein sequence ID" value="MFC3123053.1"/>
    <property type="molecule type" value="Genomic_DNA"/>
</dbReference>
<evidence type="ECO:0000313" key="1">
    <source>
        <dbReference type="EMBL" id="MFC3123053.1"/>
    </source>
</evidence>
<gene>
    <name evidence="1" type="ORF">ACFOHL_15625</name>
</gene>
<sequence>MNMISRGIIKADDWNVELSANTSENELLSSELKNDLGKLVHNGEFRSYYTSKYDVQGKSFVFRIYFESGVLKSVALSPVSGQPSWDAVEEAKLKQDKDDNDKWLLDKFSLKAPSSFTWGVLESVLDMKGGSSKIIMRFKH</sequence>
<evidence type="ECO:0000313" key="2">
    <source>
        <dbReference type="Proteomes" id="UP001595478"/>
    </source>
</evidence>
<name>A0ABV7FUY8_9ALTE</name>
<keyword evidence="2" id="KW-1185">Reference proteome</keyword>
<organism evidence="1 2">
    <name type="scientific">Agaribacter flavus</name>
    <dbReference type="NCBI Taxonomy" id="1902781"/>
    <lineage>
        <taxon>Bacteria</taxon>
        <taxon>Pseudomonadati</taxon>
        <taxon>Pseudomonadota</taxon>
        <taxon>Gammaproteobacteria</taxon>
        <taxon>Alteromonadales</taxon>
        <taxon>Alteromonadaceae</taxon>
        <taxon>Agaribacter</taxon>
    </lineage>
</organism>